<dbReference type="GO" id="GO:0004038">
    <property type="term" value="F:allantoinase activity"/>
    <property type="evidence" value="ECO:0007669"/>
    <property type="project" value="TreeGrafter"/>
</dbReference>
<dbReference type="SUPFAM" id="SSF51556">
    <property type="entry name" value="Metallo-dependent hydrolases"/>
    <property type="match status" value="1"/>
</dbReference>
<proteinExistence type="inferred from homology"/>
<evidence type="ECO:0000256" key="1">
    <source>
        <dbReference type="ARBA" id="ARBA00001947"/>
    </source>
</evidence>
<dbReference type="PANTHER" id="PTHR43668">
    <property type="entry name" value="ALLANTOINASE"/>
    <property type="match status" value="1"/>
</dbReference>
<reference evidence="7" key="2">
    <citation type="journal article" date="2021" name="PeerJ">
        <title>Extensive microbial diversity within the chicken gut microbiome revealed by metagenomics and culture.</title>
        <authorList>
            <person name="Gilroy R."/>
            <person name="Ravi A."/>
            <person name="Getino M."/>
            <person name="Pursley I."/>
            <person name="Horton D.L."/>
            <person name="Alikhan N.F."/>
            <person name="Baker D."/>
            <person name="Gharbi K."/>
            <person name="Hall N."/>
            <person name="Watson M."/>
            <person name="Adriaenssens E.M."/>
            <person name="Foster-Nyarko E."/>
            <person name="Jarju S."/>
            <person name="Secka A."/>
            <person name="Antonio M."/>
            <person name="Oren A."/>
            <person name="Chaudhuri R.R."/>
            <person name="La Ragione R."/>
            <person name="Hildebrand F."/>
            <person name="Pallen M.J."/>
        </authorList>
    </citation>
    <scope>NUCLEOTIDE SEQUENCE</scope>
    <source>
        <strain evidence="7">6919</strain>
    </source>
</reference>
<protein>
    <submittedName>
        <fullName evidence="7">Dihydroorotase</fullName>
        <ecNumber evidence="7">3.5.2.3</ecNumber>
    </submittedName>
</protein>
<comment type="similarity">
    <text evidence="3">Belongs to the metallo-dependent hydrolases superfamily. DHOase family. Class I DHOase subfamily.</text>
</comment>
<evidence type="ECO:0000313" key="7">
    <source>
        <dbReference type="EMBL" id="MBO8476750.1"/>
    </source>
</evidence>
<dbReference type="InterPro" id="IPR050138">
    <property type="entry name" value="DHOase/Allantoinase_Hydrolase"/>
</dbReference>
<dbReference type="PROSITE" id="PS00483">
    <property type="entry name" value="DIHYDROOROTASE_2"/>
    <property type="match status" value="1"/>
</dbReference>
<name>A0A9D9NKF8_9BACT</name>
<evidence type="ECO:0000256" key="3">
    <source>
        <dbReference type="ARBA" id="ARBA00010286"/>
    </source>
</evidence>
<dbReference type="InterPro" id="IPR002195">
    <property type="entry name" value="Dihydroorotase_CS"/>
</dbReference>
<comment type="function">
    <text evidence="2">Catalyzes the reversible cyclization of carbamoyl aspartate to dihydroorotate.</text>
</comment>
<dbReference type="InterPro" id="IPR006680">
    <property type="entry name" value="Amidohydro-rel"/>
</dbReference>
<dbReference type="InterPro" id="IPR032466">
    <property type="entry name" value="Metal_Hydrolase"/>
</dbReference>
<evidence type="ECO:0000256" key="2">
    <source>
        <dbReference type="ARBA" id="ARBA00002368"/>
    </source>
</evidence>
<evidence type="ECO:0000313" key="8">
    <source>
        <dbReference type="Proteomes" id="UP000823598"/>
    </source>
</evidence>
<accession>A0A9D9NKF8</accession>
<gene>
    <name evidence="7" type="ORF">IAB88_07130</name>
</gene>
<dbReference type="Gene3D" id="2.30.40.10">
    <property type="entry name" value="Urease, subunit C, domain 1"/>
    <property type="match status" value="1"/>
</dbReference>
<dbReference type="NCBIfam" id="NF006688">
    <property type="entry name" value="PRK09236.1"/>
    <property type="match status" value="1"/>
</dbReference>
<evidence type="ECO:0000256" key="5">
    <source>
        <dbReference type="ARBA" id="ARBA00022801"/>
    </source>
</evidence>
<organism evidence="7 8">
    <name type="scientific">Candidatus Limisoma faecipullorum</name>
    <dbReference type="NCBI Taxonomy" id="2840854"/>
    <lineage>
        <taxon>Bacteria</taxon>
        <taxon>Pseudomonadati</taxon>
        <taxon>Bacteroidota</taxon>
        <taxon>Bacteroidia</taxon>
        <taxon>Bacteroidales</taxon>
        <taxon>Candidatus Limisoma</taxon>
    </lineage>
</organism>
<keyword evidence="4" id="KW-0479">Metal-binding</keyword>
<dbReference type="EMBL" id="JADIMC010000080">
    <property type="protein sequence ID" value="MBO8476750.1"/>
    <property type="molecule type" value="Genomic_DNA"/>
</dbReference>
<dbReference type="EC" id="3.5.2.3" evidence="7"/>
<comment type="caution">
    <text evidence="7">The sequence shown here is derived from an EMBL/GenBank/DDBJ whole genome shotgun (WGS) entry which is preliminary data.</text>
</comment>
<dbReference type="CDD" id="cd01318">
    <property type="entry name" value="DHOase_IIb"/>
    <property type="match status" value="1"/>
</dbReference>
<dbReference type="GO" id="GO:0046872">
    <property type="term" value="F:metal ion binding"/>
    <property type="evidence" value="ECO:0007669"/>
    <property type="project" value="UniProtKB-KW"/>
</dbReference>
<dbReference type="GO" id="GO:0005737">
    <property type="term" value="C:cytoplasm"/>
    <property type="evidence" value="ECO:0007669"/>
    <property type="project" value="TreeGrafter"/>
</dbReference>
<dbReference type="InterPro" id="IPR011059">
    <property type="entry name" value="Metal-dep_hydrolase_composite"/>
</dbReference>
<dbReference type="GO" id="GO:0004151">
    <property type="term" value="F:dihydroorotase activity"/>
    <property type="evidence" value="ECO:0007669"/>
    <property type="project" value="UniProtKB-EC"/>
</dbReference>
<evidence type="ECO:0000259" key="6">
    <source>
        <dbReference type="Pfam" id="PF01979"/>
    </source>
</evidence>
<dbReference type="SUPFAM" id="SSF51338">
    <property type="entry name" value="Composite domain of metallo-dependent hydrolases"/>
    <property type="match status" value="1"/>
</dbReference>
<keyword evidence="5 7" id="KW-0378">Hydrolase</keyword>
<comment type="cofactor">
    <cofactor evidence="1">
        <name>Zn(2+)</name>
        <dbReference type="ChEBI" id="CHEBI:29105"/>
    </cofactor>
</comment>
<dbReference type="Pfam" id="PF01979">
    <property type="entry name" value="Amidohydro_1"/>
    <property type="match status" value="1"/>
</dbReference>
<dbReference type="AlphaFoldDB" id="A0A9D9NKF8"/>
<dbReference type="PANTHER" id="PTHR43668:SF4">
    <property type="entry name" value="ALLANTOINASE"/>
    <property type="match status" value="1"/>
</dbReference>
<dbReference type="Gene3D" id="3.20.20.140">
    <property type="entry name" value="Metal-dependent hydrolases"/>
    <property type="match status" value="1"/>
</dbReference>
<feature type="domain" description="Amidohydrolase-related" evidence="6">
    <location>
        <begin position="55"/>
        <end position="429"/>
    </location>
</feature>
<evidence type="ECO:0000256" key="4">
    <source>
        <dbReference type="ARBA" id="ARBA00022723"/>
    </source>
</evidence>
<reference evidence="7" key="1">
    <citation type="submission" date="2020-10" db="EMBL/GenBank/DDBJ databases">
        <authorList>
            <person name="Gilroy R."/>
        </authorList>
    </citation>
    <scope>NUCLEOTIDE SEQUENCE</scope>
    <source>
        <strain evidence="7">6919</strain>
    </source>
</reference>
<sequence>MGKTIIYNAEIVNERKHWHGYVAFDNEFITDVGEGDPSLALLDSCEVKNDADGALVMPGVIDDQVHFRDPGLTHKGDIETESAAAVAGGVTSYMDMPNTNPPTVTLESLEEKNRRASDVSLANYGFFVGATNDNINTLLATDYSYTPGVKVFLGASTGNMLVNDRDTLKAIFSEVPAIVAIHSEDEALIRRNREYYIKKFGENLPVTFHPLIRSTEVCYKSTAKAVEMADKYGTRLHVLHLSTARELELFDNCPLEEKRITAEACVHHLWFTDSDYARLGNLIKWNPAVKTWDDRAALRSALIQGYVDIVATDHAPHLLSEKQGSCLTAASGGPLVQHSLLVMLEFVKQNVFPLDLVVEKMCHNPAKLYKVVKRGYLREGYYADIVVVDRNVPFTVRSENILSKCGWSPFEGYTFHNTVRQTYVNGNLVYNQGTIIKDSRGKRLRFDSK</sequence>
<dbReference type="Proteomes" id="UP000823598">
    <property type="component" value="Unassembled WGS sequence"/>
</dbReference>
<dbReference type="GO" id="GO:0006145">
    <property type="term" value="P:purine nucleobase catabolic process"/>
    <property type="evidence" value="ECO:0007669"/>
    <property type="project" value="TreeGrafter"/>
</dbReference>